<name>A0A0V1CCW5_TRIBR</name>
<dbReference type="Proteomes" id="UP000054653">
    <property type="component" value="Unassembled WGS sequence"/>
</dbReference>
<dbReference type="AlphaFoldDB" id="A0A0V1CCW5"/>
<reference evidence="1 2" key="1">
    <citation type="submission" date="2015-01" db="EMBL/GenBank/DDBJ databases">
        <title>Evolution of Trichinella species and genotypes.</title>
        <authorList>
            <person name="Korhonen P.K."/>
            <person name="Edoardo P."/>
            <person name="Giuseppe L.R."/>
            <person name="Gasser R.B."/>
        </authorList>
    </citation>
    <scope>NUCLEOTIDE SEQUENCE [LARGE SCALE GENOMIC DNA]</scope>
    <source>
        <strain evidence="1">ISS120</strain>
    </source>
</reference>
<sequence length="218" mass="24442">MVQGCRCRLAASGILRSCQACIGVRLFSVGPFLLTHCVHVLQHVCTAPLIPGQHNQILTRTSVRRSPNWPAVHKLSHHALFLYRKFDGLRETIRPASQDDSFDGIRGESCFELLQQDLVGCSTHPAKRLQEQPAQVTSVHTDVLAEKIQRRNAPGRCASRRVRKGPTSGRHNHPFPGCAWPSLRPAPPHRCDTVIGLLFAHALNGRLRYRTIYTRRTV</sequence>
<protein>
    <submittedName>
        <fullName evidence="1">Uncharacterized protein</fullName>
    </submittedName>
</protein>
<dbReference type="EMBL" id="JYDI01000258">
    <property type="protein sequence ID" value="KRY47061.1"/>
    <property type="molecule type" value="Genomic_DNA"/>
</dbReference>
<comment type="caution">
    <text evidence="1">The sequence shown here is derived from an EMBL/GenBank/DDBJ whole genome shotgun (WGS) entry which is preliminary data.</text>
</comment>
<evidence type="ECO:0000313" key="1">
    <source>
        <dbReference type="EMBL" id="KRY47061.1"/>
    </source>
</evidence>
<gene>
    <name evidence="1" type="ORF">T03_4419</name>
</gene>
<keyword evidence="2" id="KW-1185">Reference proteome</keyword>
<proteinExistence type="predicted"/>
<organism evidence="1 2">
    <name type="scientific">Trichinella britovi</name>
    <name type="common">Parasitic roundworm</name>
    <dbReference type="NCBI Taxonomy" id="45882"/>
    <lineage>
        <taxon>Eukaryota</taxon>
        <taxon>Metazoa</taxon>
        <taxon>Ecdysozoa</taxon>
        <taxon>Nematoda</taxon>
        <taxon>Enoplea</taxon>
        <taxon>Dorylaimia</taxon>
        <taxon>Trichinellida</taxon>
        <taxon>Trichinellidae</taxon>
        <taxon>Trichinella</taxon>
    </lineage>
</organism>
<accession>A0A0V1CCW5</accession>
<dbReference type="OrthoDB" id="5929864at2759"/>
<evidence type="ECO:0000313" key="2">
    <source>
        <dbReference type="Proteomes" id="UP000054653"/>
    </source>
</evidence>